<dbReference type="SMART" id="SM00184">
    <property type="entry name" value="RING"/>
    <property type="match status" value="1"/>
</dbReference>
<evidence type="ECO:0000256" key="3">
    <source>
        <dbReference type="PROSITE-ProRule" id="PRU00175"/>
    </source>
</evidence>
<evidence type="ECO:0000256" key="4">
    <source>
        <dbReference type="SAM" id="MobiDB-lite"/>
    </source>
</evidence>
<evidence type="ECO:0000256" key="5">
    <source>
        <dbReference type="SAM" id="Phobius"/>
    </source>
</evidence>
<feature type="domain" description="RING-type" evidence="6">
    <location>
        <begin position="508"/>
        <end position="550"/>
    </location>
</feature>
<reference evidence="7 8" key="1">
    <citation type="journal article" date="2018" name="J. Allergy Clin. Immunol.">
        <title>High-quality assembly of Dermatophagoides pteronyssinus genome and transcriptome reveals a wide range of novel allergens.</title>
        <authorList>
            <person name="Liu X.Y."/>
            <person name="Yang K.Y."/>
            <person name="Wang M.Q."/>
            <person name="Kwok J.S."/>
            <person name="Zeng X."/>
            <person name="Yang Z."/>
            <person name="Xiao X.J."/>
            <person name="Lau C.P."/>
            <person name="Li Y."/>
            <person name="Huang Z.M."/>
            <person name="Ba J.G."/>
            <person name="Yim A.K."/>
            <person name="Ouyang C.Y."/>
            <person name="Ngai S.M."/>
            <person name="Chan T.F."/>
            <person name="Leung E.L."/>
            <person name="Liu L."/>
            <person name="Liu Z.G."/>
            <person name="Tsui S.K."/>
        </authorList>
    </citation>
    <scope>NUCLEOTIDE SEQUENCE [LARGE SCALE GENOMIC DNA]</scope>
    <source>
        <strain evidence="7">Derp</strain>
    </source>
</reference>
<dbReference type="InterPro" id="IPR042494">
    <property type="entry name" value="RNF103"/>
</dbReference>
<feature type="transmembrane region" description="Helical" evidence="5">
    <location>
        <begin position="110"/>
        <end position="133"/>
    </location>
</feature>
<keyword evidence="5" id="KW-0812">Transmembrane</keyword>
<dbReference type="PANTHER" id="PTHR15302">
    <property type="entry name" value="E3 UBIQUITIN-PROTEIN LIGASE RNF103"/>
    <property type="match status" value="1"/>
</dbReference>
<dbReference type="SUPFAM" id="SSF57850">
    <property type="entry name" value="RING/U-box"/>
    <property type="match status" value="1"/>
</dbReference>
<feature type="region of interest" description="Disordered" evidence="4">
    <location>
        <begin position="412"/>
        <end position="432"/>
    </location>
</feature>
<reference evidence="7 8" key="2">
    <citation type="journal article" date="2022" name="Mol. Biol. Evol.">
        <title>Comparative Genomics Reveals Insights into the Divergent Evolution of Astigmatic Mites and Household Pest Adaptations.</title>
        <authorList>
            <person name="Xiong Q."/>
            <person name="Wan A.T."/>
            <person name="Liu X."/>
            <person name="Fung C.S."/>
            <person name="Xiao X."/>
            <person name="Malainual N."/>
            <person name="Hou J."/>
            <person name="Wang L."/>
            <person name="Wang M."/>
            <person name="Yang K.Y."/>
            <person name="Cui Y."/>
            <person name="Leung E.L."/>
            <person name="Nong W."/>
            <person name="Shin S.K."/>
            <person name="Au S.W."/>
            <person name="Jeong K.Y."/>
            <person name="Chew F.T."/>
            <person name="Hui J.H."/>
            <person name="Leung T.F."/>
            <person name="Tungtrongchitr A."/>
            <person name="Zhong N."/>
            <person name="Liu Z."/>
            <person name="Tsui S.K."/>
        </authorList>
    </citation>
    <scope>NUCLEOTIDE SEQUENCE [LARGE SCALE GENOMIC DNA]</scope>
    <source>
        <strain evidence="7">Derp</strain>
    </source>
</reference>
<keyword evidence="2" id="KW-0862">Zinc</keyword>
<sequence length="591" mass="70215">MIFISRPSESLLWQKFSIKNIDKYFQYDELIYDTSSSIIIDNNNIDDDVDNYRRKKFCDKNNNNPTFEQFINENESEKNLVIEMDEKSSTFECLISANNFWQSFYNHFKILFITAIDLNLIYGSLLMIIFYLMPITINEQYSFEDDNDDEDSILIQTNQFLINLTRFDLNFLINFLTTGLIITFIRWKILTNDADNINNNNDNENSDQLFNVYHDHVSLFFNYFQKLFHYINVFLFRKSQNTHRNRYDRTQYSSISNRMSLSSSSSSLTSMIYNDDQYVSQDDDDDDEEFLSETDDIDTIDMDMEFDMDMDRILLERLFAGSPNLWLQTELISNDYLNKLPVWNYQEPDDDDEEEESSLSSTMLIDYNQNFIDNQCCTSSSLSSSSSSSSESSDDNDYLDCLKQTILNLSKSKQSTSSSSSNINIKNNDNYHDDNDDIIVHDIILSKTKDLRKKVFRKRRSNDGIRSNHKSKQQEQQQQQQQQQQPVKESNNYYSTYRPEWMIDQRDCTVCLEPYESEQIIMGLACGHNYHQPCIAQWLCRGNHRCPICRWPSYRLQHPRQYQYQKNQQQQQQQMLFKHNQYRTTLNNDIS</sequence>
<comment type="caution">
    <text evidence="7">The sequence shown here is derived from an EMBL/GenBank/DDBJ whole genome shotgun (WGS) entry which is preliminary data.</text>
</comment>
<dbReference type="InterPro" id="IPR013083">
    <property type="entry name" value="Znf_RING/FYVE/PHD"/>
</dbReference>
<feature type="compositionally biased region" description="Low complexity" evidence="4">
    <location>
        <begin position="474"/>
        <end position="485"/>
    </location>
</feature>
<gene>
    <name evidence="7" type="ORF">DERP_003937</name>
</gene>
<keyword evidence="8" id="KW-1185">Reference proteome</keyword>
<evidence type="ECO:0000313" key="8">
    <source>
        <dbReference type="Proteomes" id="UP000887458"/>
    </source>
</evidence>
<organism evidence="7 8">
    <name type="scientific">Dermatophagoides pteronyssinus</name>
    <name type="common">European house dust mite</name>
    <dbReference type="NCBI Taxonomy" id="6956"/>
    <lineage>
        <taxon>Eukaryota</taxon>
        <taxon>Metazoa</taxon>
        <taxon>Ecdysozoa</taxon>
        <taxon>Arthropoda</taxon>
        <taxon>Chelicerata</taxon>
        <taxon>Arachnida</taxon>
        <taxon>Acari</taxon>
        <taxon>Acariformes</taxon>
        <taxon>Sarcoptiformes</taxon>
        <taxon>Astigmata</taxon>
        <taxon>Psoroptidia</taxon>
        <taxon>Analgoidea</taxon>
        <taxon>Pyroglyphidae</taxon>
        <taxon>Dermatophagoidinae</taxon>
        <taxon>Dermatophagoides</taxon>
    </lineage>
</organism>
<evidence type="ECO:0000256" key="2">
    <source>
        <dbReference type="ARBA" id="ARBA00022833"/>
    </source>
</evidence>
<keyword evidence="1 3" id="KW-0479">Metal-binding</keyword>
<dbReference type="EMBL" id="NJHN03000062">
    <property type="protein sequence ID" value="KAH9418612.1"/>
    <property type="molecule type" value="Genomic_DNA"/>
</dbReference>
<evidence type="ECO:0000313" key="7">
    <source>
        <dbReference type="EMBL" id="KAH9418612.1"/>
    </source>
</evidence>
<name>A0ABQ8J7N3_DERPT</name>
<proteinExistence type="predicted"/>
<keyword evidence="1 3" id="KW-0863">Zinc-finger</keyword>
<dbReference type="Pfam" id="PF13639">
    <property type="entry name" value="zf-RING_2"/>
    <property type="match status" value="1"/>
</dbReference>
<feature type="compositionally biased region" description="Low complexity" evidence="4">
    <location>
        <begin position="415"/>
        <end position="428"/>
    </location>
</feature>
<dbReference type="InterPro" id="IPR001841">
    <property type="entry name" value="Znf_RING"/>
</dbReference>
<keyword evidence="5" id="KW-0472">Membrane</keyword>
<dbReference type="Proteomes" id="UP000887458">
    <property type="component" value="Unassembled WGS sequence"/>
</dbReference>
<dbReference type="PANTHER" id="PTHR15302:SF0">
    <property type="entry name" value="E3 UBIQUITIN-PROTEIN LIGASE RNF103"/>
    <property type="match status" value="1"/>
</dbReference>
<feature type="region of interest" description="Disordered" evidence="4">
    <location>
        <begin position="456"/>
        <end position="490"/>
    </location>
</feature>
<accession>A0ABQ8J7N3</accession>
<dbReference type="PROSITE" id="PS50089">
    <property type="entry name" value="ZF_RING_2"/>
    <property type="match status" value="1"/>
</dbReference>
<protein>
    <recommendedName>
        <fullName evidence="6">RING-type domain-containing protein</fullName>
    </recommendedName>
</protein>
<evidence type="ECO:0000259" key="6">
    <source>
        <dbReference type="PROSITE" id="PS50089"/>
    </source>
</evidence>
<dbReference type="CDD" id="cd16473">
    <property type="entry name" value="RING-H2_RNF103"/>
    <property type="match status" value="1"/>
</dbReference>
<evidence type="ECO:0000256" key="1">
    <source>
        <dbReference type="ARBA" id="ARBA00022771"/>
    </source>
</evidence>
<keyword evidence="5" id="KW-1133">Transmembrane helix</keyword>
<dbReference type="Gene3D" id="3.30.40.10">
    <property type="entry name" value="Zinc/RING finger domain, C3HC4 (zinc finger)"/>
    <property type="match status" value="1"/>
</dbReference>